<accession>A0A6G4A210</accession>
<organism evidence="8">
    <name type="scientific">Paenibacillus sp. SYP-B3998</name>
    <dbReference type="NCBI Taxonomy" id="2678564"/>
    <lineage>
        <taxon>Bacteria</taxon>
        <taxon>Bacillati</taxon>
        <taxon>Bacillota</taxon>
        <taxon>Bacilli</taxon>
        <taxon>Bacillales</taxon>
        <taxon>Paenibacillaceae</taxon>
        <taxon>Paenibacillus</taxon>
    </lineage>
</organism>
<evidence type="ECO:0000256" key="3">
    <source>
        <dbReference type="ARBA" id="ARBA00022759"/>
    </source>
</evidence>
<dbReference type="GO" id="GO:0003677">
    <property type="term" value="F:DNA binding"/>
    <property type="evidence" value="ECO:0007669"/>
    <property type="project" value="UniProtKB-KW"/>
</dbReference>
<dbReference type="EMBL" id="JAAIKC010000006">
    <property type="protein sequence ID" value="NEW07861.1"/>
    <property type="molecule type" value="Genomic_DNA"/>
</dbReference>
<dbReference type="GO" id="GO:0043571">
    <property type="term" value="P:maintenance of CRISPR repeat elements"/>
    <property type="evidence" value="ECO:0007669"/>
    <property type="project" value="InterPro"/>
</dbReference>
<dbReference type="InterPro" id="IPR002729">
    <property type="entry name" value="CRISPR-assoc_Cas1"/>
</dbReference>
<evidence type="ECO:0000256" key="6">
    <source>
        <dbReference type="ARBA" id="ARBA00023118"/>
    </source>
</evidence>
<comment type="caution">
    <text evidence="8">The sequence shown here is derived from an EMBL/GenBank/DDBJ whole genome shotgun (WGS) entry which is preliminary data.</text>
</comment>
<evidence type="ECO:0000256" key="7">
    <source>
        <dbReference type="ARBA" id="ARBA00023125"/>
    </source>
</evidence>
<proteinExistence type="predicted"/>
<dbReference type="GO" id="GO:0046872">
    <property type="term" value="F:metal ion binding"/>
    <property type="evidence" value="ECO:0007669"/>
    <property type="project" value="UniProtKB-KW"/>
</dbReference>
<keyword evidence="1" id="KW-0540">Nuclease</keyword>
<dbReference type="GO" id="GO:0004520">
    <property type="term" value="F:DNA endonuclease activity"/>
    <property type="evidence" value="ECO:0007669"/>
    <property type="project" value="InterPro"/>
</dbReference>
<dbReference type="GO" id="GO:0051607">
    <property type="term" value="P:defense response to virus"/>
    <property type="evidence" value="ECO:0007669"/>
    <property type="project" value="UniProtKB-KW"/>
</dbReference>
<keyword evidence="6" id="KW-0051">Antiviral defense</keyword>
<keyword evidence="3" id="KW-0255">Endonuclease</keyword>
<protein>
    <submittedName>
        <fullName evidence="8">Uncharacterized protein</fullName>
    </submittedName>
</protein>
<dbReference type="PANTHER" id="PTHR43219">
    <property type="entry name" value="CRISPR-ASSOCIATED ENDONUCLEASE CAS1"/>
    <property type="match status" value="1"/>
</dbReference>
<evidence type="ECO:0000313" key="8">
    <source>
        <dbReference type="EMBL" id="NEW07861.1"/>
    </source>
</evidence>
<gene>
    <name evidence="8" type="ORF">GK047_17820</name>
</gene>
<dbReference type="GO" id="GO:0016787">
    <property type="term" value="F:hydrolase activity"/>
    <property type="evidence" value="ECO:0007669"/>
    <property type="project" value="UniProtKB-KW"/>
</dbReference>
<dbReference type="PANTHER" id="PTHR43219:SF2">
    <property type="entry name" value="CRISPR-ASSOCIATED ENDONUCLEASE CAS1"/>
    <property type="match status" value="1"/>
</dbReference>
<dbReference type="InterPro" id="IPR019858">
    <property type="entry name" value="CRISPR-assoc_Cas1_HMARI/TNEAP"/>
</dbReference>
<sequence length="102" mass="12316">MRSRFEPFKPLIVFRTIFEVINNRKLQISKHFDKKLNYCLLNESGRDVFITALEERLQKVFDHGKMKRKISYLTAIKYDAYKLKKHIVEGTSFMPFLEKDRK</sequence>
<dbReference type="Pfam" id="PF01867">
    <property type="entry name" value="Cas_Cas1"/>
    <property type="match status" value="1"/>
</dbReference>
<reference evidence="8" key="1">
    <citation type="submission" date="2020-02" db="EMBL/GenBank/DDBJ databases">
        <authorList>
            <person name="Shen X.-R."/>
            <person name="Zhang Y.-X."/>
        </authorList>
    </citation>
    <scope>NUCLEOTIDE SEQUENCE</scope>
    <source>
        <strain evidence="8">SYP-B3998</strain>
    </source>
</reference>
<keyword evidence="5" id="KW-0460">Magnesium</keyword>
<keyword evidence="4" id="KW-0378">Hydrolase</keyword>
<evidence type="ECO:0000256" key="5">
    <source>
        <dbReference type="ARBA" id="ARBA00022842"/>
    </source>
</evidence>
<evidence type="ECO:0000256" key="2">
    <source>
        <dbReference type="ARBA" id="ARBA00022723"/>
    </source>
</evidence>
<evidence type="ECO:0000256" key="4">
    <source>
        <dbReference type="ARBA" id="ARBA00022801"/>
    </source>
</evidence>
<keyword evidence="7" id="KW-0238">DNA-binding</keyword>
<dbReference type="Gene3D" id="1.20.120.920">
    <property type="entry name" value="CRISPR-associated endonuclease Cas1, C-terminal domain"/>
    <property type="match status" value="1"/>
</dbReference>
<keyword evidence="2" id="KW-0479">Metal-binding</keyword>
<evidence type="ECO:0000256" key="1">
    <source>
        <dbReference type="ARBA" id="ARBA00022722"/>
    </source>
</evidence>
<name>A0A6G4A210_9BACL</name>
<dbReference type="AlphaFoldDB" id="A0A6G4A210"/>
<dbReference type="InterPro" id="IPR042206">
    <property type="entry name" value="CRISPR-assoc_Cas1_C"/>
</dbReference>
<dbReference type="RefSeq" id="WP_163949563.1">
    <property type="nucleotide sequence ID" value="NZ_JAAIKC010000006.1"/>
</dbReference>